<dbReference type="EMBL" id="JAEPRD010000180">
    <property type="protein sequence ID" value="KAG2195070.1"/>
    <property type="molecule type" value="Genomic_DNA"/>
</dbReference>
<keyword evidence="2" id="KW-1185">Reference proteome</keyword>
<evidence type="ECO:0000313" key="1">
    <source>
        <dbReference type="EMBL" id="KAG2195070.1"/>
    </source>
</evidence>
<accession>A0A8H7QMW8</accession>
<comment type="caution">
    <text evidence="1">The sequence shown here is derived from an EMBL/GenBank/DDBJ whole genome shotgun (WGS) entry which is preliminary data.</text>
</comment>
<gene>
    <name evidence="1" type="ORF">INT47_003936</name>
</gene>
<protein>
    <submittedName>
        <fullName evidence="1">Uncharacterized protein</fullName>
    </submittedName>
</protein>
<organism evidence="1 2">
    <name type="scientific">Mucor saturninus</name>
    <dbReference type="NCBI Taxonomy" id="64648"/>
    <lineage>
        <taxon>Eukaryota</taxon>
        <taxon>Fungi</taxon>
        <taxon>Fungi incertae sedis</taxon>
        <taxon>Mucoromycota</taxon>
        <taxon>Mucoromycotina</taxon>
        <taxon>Mucoromycetes</taxon>
        <taxon>Mucorales</taxon>
        <taxon>Mucorineae</taxon>
        <taxon>Mucoraceae</taxon>
        <taxon>Mucor</taxon>
    </lineage>
</organism>
<sequence length="101" mass="11539">MQLPTFSQIQNITKGYLTTIIDHFNEVEIEVYEDEEAAAGAALVCKAEFYCKQCESTKTFNGVTDHPGDLRNINLEAIAYNCVDCFQPYKRQLKFYPSSQE</sequence>
<reference evidence="1" key="1">
    <citation type="submission" date="2020-12" db="EMBL/GenBank/DDBJ databases">
        <title>Metabolic potential, ecology and presence of endohyphal bacteria is reflected in genomic diversity of Mucoromycotina.</title>
        <authorList>
            <person name="Muszewska A."/>
            <person name="Okrasinska A."/>
            <person name="Steczkiewicz K."/>
            <person name="Drgas O."/>
            <person name="Orlowska M."/>
            <person name="Perlinska-Lenart U."/>
            <person name="Aleksandrzak-Piekarczyk T."/>
            <person name="Szatraj K."/>
            <person name="Zielenkiewicz U."/>
            <person name="Pilsyk S."/>
            <person name="Malc E."/>
            <person name="Mieczkowski P."/>
            <person name="Kruszewska J.S."/>
            <person name="Biernat P."/>
            <person name="Pawlowska J."/>
        </authorList>
    </citation>
    <scope>NUCLEOTIDE SEQUENCE</scope>
    <source>
        <strain evidence="1">WA0000017839</strain>
    </source>
</reference>
<proteinExistence type="predicted"/>
<name>A0A8H7QMW8_9FUNG</name>
<evidence type="ECO:0000313" key="2">
    <source>
        <dbReference type="Proteomes" id="UP000603453"/>
    </source>
</evidence>
<dbReference type="AlphaFoldDB" id="A0A8H7QMW8"/>
<dbReference type="Proteomes" id="UP000603453">
    <property type="component" value="Unassembled WGS sequence"/>
</dbReference>